<keyword evidence="4" id="KW-0539">Nucleus</keyword>
<sequence>MEVDVSSSSDLATNVLFSLRADRSLLDPTFDRYILRTEKLAMFRRRMEDKIRFKLPSDSQWGYQQIRAHTLASHLFFDHFASSVDQQLFFAFLDDLRLISFTFDRTSNRWSVPVQVADIGTSSVALSPSFVFVPEDDAFSQSFPESLHLVDSRTAISARGLNTFSVWDTGERRPTADGTTQKWREVFHYELPPLRQFNDDGQKGGVGAADGGTRAGTVSVYPSLILDARRAPTEGGTDAERGGNSAIDILLLTVEPTAEKKDEGQTDAKGAAKAGGGAAKRQGITPEGKSVFRTNLIWVTVQAEQSKLDEEDGDSPQFVVPRIRQILCDGKVEFACFDASVPRRLVVFGVGRQPQFVWDSAKPSPPLPTLSPSETMEVVLPQQPADVAEEHKAIGGAAEIAVNDVQPSAAGDAQQQFNSEQLEECDRPPDAEDDVSAFWLDGDSHELVAMTIVNELLFTQKISPGGAPVFATRYDVDTIVWQLDPNVSPSDQKQNNVLVNHLFTLNAFGYIQAGHQDKRFLGCSPDGRYAALINRTNHCFLYFQNSAISSEHELKNRRTGKRAEHIAKQLVLSMSDLDKEFDPNDSSNEFIAFHATTETLFLLTRCAIYAVEMPK</sequence>
<dbReference type="InterPro" id="IPR037895">
    <property type="entry name" value="NUDCD1"/>
</dbReference>
<dbReference type="PANTHER" id="PTHR21664:SF1">
    <property type="entry name" value="NUDC DOMAIN-CONTAINING PROTEIN 1"/>
    <property type="match status" value="1"/>
</dbReference>
<reference evidence="6 7" key="1">
    <citation type="submission" date="2024-10" db="EMBL/GenBank/DDBJ databases">
        <authorList>
            <person name="Kim D."/>
        </authorList>
    </citation>
    <scope>NUCLEOTIDE SEQUENCE [LARGE SCALE GENOMIC DNA]</scope>
    <source>
        <strain evidence="6">BH-2024</strain>
    </source>
</reference>
<evidence type="ECO:0000256" key="2">
    <source>
        <dbReference type="ARBA" id="ARBA00004496"/>
    </source>
</evidence>
<comment type="caution">
    <text evidence="6">The sequence shown here is derived from an EMBL/GenBank/DDBJ whole genome shotgun (WGS) entry which is preliminary data.</text>
</comment>
<evidence type="ECO:0000313" key="7">
    <source>
        <dbReference type="Proteomes" id="UP001620626"/>
    </source>
</evidence>
<dbReference type="GO" id="GO:0005737">
    <property type="term" value="C:cytoplasm"/>
    <property type="evidence" value="ECO:0007669"/>
    <property type="project" value="UniProtKB-SubCell"/>
</dbReference>
<name>A0ABD2KW42_9BILA</name>
<evidence type="ECO:0008006" key="8">
    <source>
        <dbReference type="Google" id="ProtNLM"/>
    </source>
</evidence>
<proteinExistence type="predicted"/>
<evidence type="ECO:0000313" key="6">
    <source>
        <dbReference type="EMBL" id="KAL3107083.1"/>
    </source>
</evidence>
<dbReference type="GO" id="GO:0005634">
    <property type="term" value="C:nucleus"/>
    <property type="evidence" value="ECO:0007669"/>
    <property type="project" value="UniProtKB-SubCell"/>
</dbReference>
<feature type="region of interest" description="Disordered" evidence="5">
    <location>
        <begin position="258"/>
        <end position="284"/>
    </location>
</feature>
<evidence type="ECO:0000256" key="4">
    <source>
        <dbReference type="ARBA" id="ARBA00023242"/>
    </source>
</evidence>
<protein>
    <recommendedName>
        <fullName evidence="8">NudC domain-containing protein 1</fullName>
    </recommendedName>
</protein>
<keyword evidence="7" id="KW-1185">Reference proteome</keyword>
<accession>A0ABD2KW42</accession>
<organism evidence="6 7">
    <name type="scientific">Heterodera trifolii</name>
    <dbReference type="NCBI Taxonomy" id="157864"/>
    <lineage>
        <taxon>Eukaryota</taxon>
        <taxon>Metazoa</taxon>
        <taxon>Ecdysozoa</taxon>
        <taxon>Nematoda</taxon>
        <taxon>Chromadorea</taxon>
        <taxon>Rhabditida</taxon>
        <taxon>Tylenchina</taxon>
        <taxon>Tylenchomorpha</taxon>
        <taxon>Tylenchoidea</taxon>
        <taxon>Heteroderidae</taxon>
        <taxon>Heteroderinae</taxon>
        <taxon>Heterodera</taxon>
    </lineage>
</organism>
<dbReference type="PANTHER" id="PTHR21664">
    <property type="entry name" value="CHRONIC MYELOGENOUS LEUKEMIA TUMOR ANTIGEN 66"/>
    <property type="match status" value="1"/>
</dbReference>
<keyword evidence="3" id="KW-0963">Cytoplasm</keyword>
<dbReference type="Proteomes" id="UP001620626">
    <property type="component" value="Unassembled WGS sequence"/>
</dbReference>
<evidence type="ECO:0000256" key="5">
    <source>
        <dbReference type="SAM" id="MobiDB-lite"/>
    </source>
</evidence>
<gene>
    <name evidence="6" type="ORF">niasHT_019479</name>
</gene>
<feature type="region of interest" description="Disordered" evidence="5">
    <location>
        <begin position="408"/>
        <end position="433"/>
    </location>
</feature>
<evidence type="ECO:0000256" key="3">
    <source>
        <dbReference type="ARBA" id="ARBA00022490"/>
    </source>
</evidence>
<dbReference type="AlphaFoldDB" id="A0ABD2KW42"/>
<evidence type="ECO:0000256" key="1">
    <source>
        <dbReference type="ARBA" id="ARBA00004123"/>
    </source>
</evidence>
<dbReference type="EMBL" id="JBICBT010000626">
    <property type="protein sequence ID" value="KAL3107083.1"/>
    <property type="molecule type" value="Genomic_DNA"/>
</dbReference>
<comment type="subcellular location">
    <subcellularLocation>
        <location evidence="2">Cytoplasm</location>
    </subcellularLocation>
    <subcellularLocation>
        <location evidence="1">Nucleus</location>
    </subcellularLocation>
</comment>